<proteinExistence type="predicted"/>
<reference evidence="2" key="1">
    <citation type="submission" date="2014-11" db="EMBL/GenBank/DDBJ databases">
        <authorList>
            <person name="Otto D Thomas"/>
            <person name="Naeem Raeece"/>
        </authorList>
    </citation>
    <scope>NUCLEOTIDE SEQUENCE</scope>
</reference>
<dbReference type="InterPro" id="IPR011050">
    <property type="entry name" value="Pectin_lyase_fold/virulence"/>
</dbReference>
<organism evidence="2">
    <name type="scientific">Chromera velia CCMP2878</name>
    <dbReference type="NCBI Taxonomy" id="1169474"/>
    <lineage>
        <taxon>Eukaryota</taxon>
        <taxon>Sar</taxon>
        <taxon>Alveolata</taxon>
        <taxon>Colpodellida</taxon>
        <taxon>Chromeraceae</taxon>
        <taxon>Chromera</taxon>
    </lineage>
</organism>
<accession>A0A0G4GRI1</accession>
<name>A0A0G4GRI1_9ALVE</name>
<dbReference type="Gene3D" id="2.160.20.10">
    <property type="entry name" value="Single-stranded right-handed beta-helix, Pectin lyase-like"/>
    <property type="match status" value="1"/>
</dbReference>
<dbReference type="PhylomeDB" id="A0A0G4GRI1"/>
<dbReference type="GO" id="GO:0004650">
    <property type="term" value="F:polygalacturonase activity"/>
    <property type="evidence" value="ECO:0007669"/>
    <property type="project" value="InterPro"/>
</dbReference>
<dbReference type="PANTHER" id="PTHR33928:SF2">
    <property type="entry name" value="PECTATE LYASE SUPERFAMILY PROTEIN DOMAIN-CONTAINING PROTEIN-RELATED"/>
    <property type="match status" value="1"/>
</dbReference>
<dbReference type="VEuPathDB" id="CryptoDB:Cvel_23069"/>
<feature type="region of interest" description="Disordered" evidence="1">
    <location>
        <begin position="514"/>
        <end position="547"/>
    </location>
</feature>
<evidence type="ECO:0008006" key="3">
    <source>
        <dbReference type="Google" id="ProtNLM"/>
    </source>
</evidence>
<evidence type="ECO:0000256" key="1">
    <source>
        <dbReference type="SAM" id="MobiDB-lite"/>
    </source>
</evidence>
<dbReference type="AlphaFoldDB" id="A0A0G4GRI1"/>
<dbReference type="SUPFAM" id="SSF51126">
    <property type="entry name" value="Pectin lyase-like"/>
    <property type="match status" value="1"/>
</dbReference>
<dbReference type="InterPro" id="IPR012334">
    <property type="entry name" value="Pectin_lyas_fold"/>
</dbReference>
<dbReference type="InterPro" id="IPR039279">
    <property type="entry name" value="QRT3-like"/>
</dbReference>
<gene>
    <name evidence="2" type="ORF">Cvel_23069</name>
</gene>
<feature type="region of interest" description="Disordered" evidence="1">
    <location>
        <begin position="1"/>
        <end position="26"/>
    </location>
</feature>
<evidence type="ECO:0000313" key="2">
    <source>
        <dbReference type="EMBL" id="CEM33155.1"/>
    </source>
</evidence>
<sequence>MDRVRRQRQQKHIGANTVDSSLKSEHRGRELLRYGSVGSRQYRLTEYGGDPSGLQDSSDAVEKLLHDLVSGSQENPQWMIDNITDLQGAVISLDGGQFLLSRPLSIPRWTGNVFVENGKLLASPDFPTDRYVVEVGVDAHPLLGNATCDDTTFTQCAMNVAIQNIVVDGRNRARGCVRMQQTTGAVLGPSALFLHFAGVGLDVHWGHEVILTGAWVGQYLFTEEGKKTSQTGIGVRIHGNDHVMDNVIVFSAKLGVLVRGAANLLRNVHNWNGSSHGYVLSGSGNRLLDSYPDFNSVVIAGGDACLVRSNFFLGGARLFLKTQEGAEDVPVIPGESVSPSLRVDAHGKGKRGTLDRGLKGFVVDGNVFNGCGGKSAIIVDEAEGRFTSLTDSLVDSNSFSDCKAKATRVRLSAEIGKEKPEKTSKMSLSEALLFPSLPPKSLVLFHTFMPFADDTTDAEEAEFVRTQVRVSREGFLSHPLRFQAEAPVSGILSVSVDQAVTTAGLSVKVTPATSTTASSSLYPESVPPQTSTELDRNEGDSQTVLFS</sequence>
<dbReference type="PANTHER" id="PTHR33928">
    <property type="entry name" value="POLYGALACTURONASE QRT3"/>
    <property type="match status" value="1"/>
</dbReference>
<protein>
    <recommendedName>
        <fullName evidence="3">Right handed beta helix domain-containing protein</fullName>
    </recommendedName>
</protein>
<dbReference type="EMBL" id="CDMZ01001475">
    <property type="protein sequence ID" value="CEM33155.1"/>
    <property type="molecule type" value="Genomic_DNA"/>
</dbReference>
<feature type="compositionally biased region" description="Basic residues" evidence="1">
    <location>
        <begin position="1"/>
        <end position="11"/>
    </location>
</feature>